<keyword evidence="3" id="KW-1185">Reference proteome</keyword>
<dbReference type="Gene3D" id="3.10.280.10">
    <property type="entry name" value="Mitochondrial glycoprotein"/>
    <property type="match status" value="1"/>
</dbReference>
<proteinExistence type="predicted"/>
<evidence type="ECO:0000256" key="1">
    <source>
        <dbReference type="SAM" id="MobiDB-lite"/>
    </source>
</evidence>
<dbReference type="InterPro" id="IPR003428">
    <property type="entry name" value="MAM33"/>
</dbReference>
<dbReference type="EMBL" id="JAGGNH010000003">
    <property type="protein sequence ID" value="KAJ0979559.1"/>
    <property type="molecule type" value="Genomic_DNA"/>
</dbReference>
<dbReference type="Pfam" id="PF02330">
    <property type="entry name" value="MAM33"/>
    <property type="match status" value="1"/>
</dbReference>
<dbReference type="OrthoDB" id="278212at2759"/>
<dbReference type="InterPro" id="IPR036561">
    <property type="entry name" value="MAM33_sf"/>
</dbReference>
<evidence type="ECO:0000313" key="3">
    <source>
        <dbReference type="Proteomes" id="UP001085076"/>
    </source>
</evidence>
<dbReference type="PANTHER" id="PTHR10826">
    <property type="entry name" value="COMPLEMENT COMPONENT 1"/>
    <property type="match status" value="1"/>
</dbReference>
<reference evidence="2" key="1">
    <citation type="submission" date="2021-03" db="EMBL/GenBank/DDBJ databases">
        <authorList>
            <person name="Li Z."/>
            <person name="Yang C."/>
        </authorList>
    </citation>
    <scope>NUCLEOTIDE SEQUENCE</scope>
    <source>
        <strain evidence="2">Dzin_1.0</strain>
        <tissue evidence="2">Leaf</tissue>
    </source>
</reference>
<evidence type="ECO:0008006" key="4">
    <source>
        <dbReference type="Google" id="ProtNLM"/>
    </source>
</evidence>
<protein>
    <recommendedName>
        <fullName evidence="4">Mitochondrial glycoprotein</fullName>
    </recommendedName>
</protein>
<feature type="region of interest" description="Disordered" evidence="1">
    <location>
        <begin position="131"/>
        <end position="158"/>
    </location>
</feature>
<comment type="caution">
    <text evidence="2">The sequence shown here is derived from an EMBL/GenBank/DDBJ whole genome shotgun (WGS) entry which is preliminary data.</text>
</comment>
<dbReference type="PANTHER" id="PTHR10826:SF41">
    <property type="entry name" value="MITOCHONDRIAL GLYCOPROTEIN FAMILY PROTEIN"/>
    <property type="match status" value="1"/>
</dbReference>
<feature type="compositionally biased region" description="Acidic residues" evidence="1">
    <location>
        <begin position="143"/>
        <end position="152"/>
    </location>
</feature>
<gene>
    <name evidence="2" type="ORF">J5N97_015033</name>
</gene>
<reference evidence="2" key="2">
    <citation type="journal article" date="2022" name="Hortic Res">
        <title>The genome of Dioscorea zingiberensis sheds light on the biosynthesis, origin and evolution of the medicinally important diosgenin saponins.</title>
        <authorList>
            <person name="Li Y."/>
            <person name="Tan C."/>
            <person name="Li Z."/>
            <person name="Guo J."/>
            <person name="Li S."/>
            <person name="Chen X."/>
            <person name="Wang C."/>
            <person name="Dai X."/>
            <person name="Yang H."/>
            <person name="Song W."/>
            <person name="Hou L."/>
            <person name="Xu J."/>
            <person name="Tong Z."/>
            <person name="Xu A."/>
            <person name="Yuan X."/>
            <person name="Wang W."/>
            <person name="Yang Q."/>
            <person name="Chen L."/>
            <person name="Sun Z."/>
            <person name="Wang K."/>
            <person name="Pan B."/>
            <person name="Chen J."/>
            <person name="Bao Y."/>
            <person name="Liu F."/>
            <person name="Qi X."/>
            <person name="Gang D.R."/>
            <person name="Wen J."/>
            <person name="Li J."/>
        </authorList>
    </citation>
    <scope>NUCLEOTIDE SEQUENCE</scope>
    <source>
        <strain evidence="2">Dzin_1.0</strain>
    </source>
</reference>
<dbReference type="Proteomes" id="UP001085076">
    <property type="component" value="Miscellaneous, Linkage group lg03"/>
</dbReference>
<organism evidence="2 3">
    <name type="scientific">Dioscorea zingiberensis</name>
    <dbReference type="NCBI Taxonomy" id="325984"/>
    <lineage>
        <taxon>Eukaryota</taxon>
        <taxon>Viridiplantae</taxon>
        <taxon>Streptophyta</taxon>
        <taxon>Embryophyta</taxon>
        <taxon>Tracheophyta</taxon>
        <taxon>Spermatophyta</taxon>
        <taxon>Magnoliopsida</taxon>
        <taxon>Liliopsida</taxon>
        <taxon>Dioscoreales</taxon>
        <taxon>Dioscoreaceae</taxon>
        <taxon>Dioscorea</taxon>
    </lineage>
</organism>
<sequence>MAFSAALRRASSAAVSASIRALGSRQIVHSSARLESIPLRSIFSRAGGYPDAHSLARFSSLAQKKPASDADLLKVIDSEIKCAEESDDDNQEVGEIPAGFPFKIQDDKGMNVITLKRTYKNESIEVEVSMPSLVTGEGPENAGEGDDGDEDYEKPGQSSLPLTVVITKKEGPILEFNCTAYPDEVVIDNISVRENEQAGDDTLAYEGPDFNDLDEDLQKAFHKYLELRGISAPNTNFLLEYMINKDRREYLLWLKNLNKFIEK</sequence>
<name>A0A9D5CVB3_9LILI</name>
<evidence type="ECO:0000313" key="2">
    <source>
        <dbReference type="EMBL" id="KAJ0979559.1"/>
    </source>
</evidence>
<dbReference type="SUPFAM" id="SSF54529">
    <property type="entry name" value="Mitochondrial glycoprotein MAM33-like"/>
    <property type="match status" value="1"/>
</dbReference>
<dbReference type="GO" id="GO:0005759">
    <property type="term" value="C:mitochondrial matrix"/>
    <property type="evidence" value="ECO:0007669"/>
    <property type="project" value="InterPro"/>
</dbReference>
<dbReference type="FunFam" id="3.10.280.10:FF:000002">
    <property type="entry name" value="Mitochondrial glycoprotein family protein"/>
    <property type="match status" value="1"/>
</dbReference>
<dbReference type="AlphaFoldDB" id="A0A9D5CVB3"/>
<accession>A0A9D5CVB3</accession>